<dbReference type="EMBL" id="JANPWB010000013">
    <property type="protein sequence ID" value="KAJ1104298.1"/>
    <property type="molecule type" value="Genomic_DNA"/>
</dbReference>
<evidence type="ECO:0000313" key="3">
    <source>
        <dbReference type="Proteomes" id="UP001066276"/>
    </source>
</evidence>
<keyword evidence="3" id="KW-1185">Reference proteome</keyword>
<comment type="caution">
    <text evidence="2">The sequence shown here is derived from an EMBL/GenBank/DDBJ whole genome shotgun (WGS) entry which is preliminary data.</text>
</comment>
<proteinExistence type="predicted"/>
<evidence type="ECO:0000256" key="1">
    <source>
        <dbReference type="SAM" id="MobiDB-lite"/>
    </source>
</evidence>
<protein>
    <submittedName>
        <fullName evidence="2">Uncharacterized protein</fullName>
    </submittedName>
</protein>
<feature type="region of interest" description="Disordered" evidence="1">
    <location>
        <begin position="85"/>
        <end position="109"/>
    </location>
</feature>
<reference evidence="2" key="1">
    <citation type="journal article" date="2022" name="bioRxiv">
        <title>Sequencing and chromosome-scale assembly of the giantPleurodeles waltlgenome.</title>
        <authorList>
            <person name="Brown T."/>
            <person name="Elewa A."/>
            <person name="Iarovenko S."/>
            <person name="Subramanian E."/>
            <person name="Araus A.J."/>
            <person name="Petzold A."/>
            <person name="Susuki M."/>
            <person name="Suzuki K.-i.T."/>
            <person name="Hayashi T."/>
            <person name="Toyoda A."/>
            <person name="Oliveira C."/>
            <person name="Osipova E."/>
            <person name="Leigh N.D."/>
            <person name="Simon A."/>
            <person name="Yun M.H."/>
        </authorList>
    </citation>
    <scope>NUCLEOTIDE SEQUENCE</scope>
    <source>
        <strain evidence="2">20211129_DDA</strain>
        <tissue evidence="2">Liver</tissue>
    </source>
</reference>
<organism evidence="2 3">
    <name type="scientific">Pleurodeles waltl</name>
    <name type="common">Iberian ribbed newt</name>
    <dbReference type="NCBI Taxonomy" id="8319"/>
    <lineage>
        <taxon>Eukaryota</taxon>
        <taxon>Metazoa</taxon>
        <taxon>Chordata</taxon>
        <taxon>Craniata</taxon>
        <taxon>Vertebrata</taxon>
        <taxon>Euteleostomi</taxon>
        <taxon>Amphibia</taxon>
        <taxon>Batrachia</taxon>
        <taxon>Caudata</taxon>
        <taxon>Salamandroidea</taxon>
        <taxon>Salamandridae</taxon>
        <taxon>Pleurodelinae</taxon>
        <taxon>Pleurodeles</taxon>
    </lineage>
</organism>
<feature type="compositionally biased region" description="Polar residues" evidence="1">
    <location>
        <begin position="91"/>
        <end position="102"/>
    </location>
</feature>
<evidence type="ECO:0000313" key="2">
    <source>
        <dbReference type="EMBL" id="KAJ1104298.1"/>
    </source>
</evidence>
<sequence>MYHFSLEFSHVTGPVSLWLHVALNRSVGRGALPSALYVACISLSPAPSSSGALQFYPAVPSCPLASAWQGLSGGVPRGPNACNSFKAPGSLPSQKAAPSNSRAAPIHSGPGTPPCGLAVGYDAESAAAEPPEIQHHSSVIPSCPNARSSVMTLGSPPGSRMVPPSLWAAPIRGGPTAPPHKPAGSCNTEHAAAALSGLQCPVGPPLAARSVPETPLTCPHCSPQLRAVTDPRRGYVVRIIIGPDQSRNITRPPSLQIRPHTP</sequence>
<name>A0AAV7MQN5_PLEWA</name>
<dbReference type="AlphaFoldDB" id="A0AAV7MQN5"/>
<dbReference type="Proteomes" id="UP001066276">
    <property type="component" value="Chromosome 9"/>
</dbReference>
<gene>
    <name evidence="2" type="ORF">NDU88_001710</name>
</gene>
<accession>A0AAV7MQN5</accession>